<comment type="similarity">
    <text evidence="1">Belongs to the 'GDXG' lipolytic enzyme family.</text>
</comment>
<evidence type="ECO:0000313" key="7">
    <source>
        <dbReference type="Proteomes" id="UP000700596"/>
    </source>
</evidence>
<evidence type="ECO:0000256" key="2">
    <source>
        <dbReference type="ARBA" id="ARBA00022801"/>
    </source>
</evidence>
<accession>A0A9P9J253</accession>
<comment type="caution">
    <text evidence="6">The sequence shown here is derived from an EMBL/GenBank/DDBJ whole genome shotgun (WGS) entry which is preliminary data.</text>
</comment>
<dbReference type="SUPFAM" id="SSF53474">
    <property type="entry name" value="alpha/beta-Hydrolases"/>
    <property type="match status" value="1"/>
</dbReference>
<protein>
    <submittedName>
        <fullName evidence="6">Acetyl-hydrolase</fullName>
    </submittedName>
</protein>
<dbReference type="Gene3D" id="3.40.50.1820">
    <property type="entry name" value="alpha/beta hydrolase"/>
    <property type="match status" value="1"/>
</dbReference>
<feature type="domain" description="Alpha/beta hydrolase fold-3" evidence="5">
    <location>
        <begin position="171"/>
        <end position="413"/>
    </location>
</feature>
<dbReference type="GO" id="GO:0016787">
    <property type="term" value="F:hydrolase activity"/>
    <property type="evidence" value="ECO:0007669"/>
    <property type="project" value="UniProtKB-KW"/>
</dbReference>
<dbReference type="PROSITE" id="PS01174">
    <property type="entry name" value="LIPASE_GDXG_SER"/>
    <property type="match status" value="1"/>
</dbReference>
<proteinExistence type="inferred from homology"/>
<dbReference type="InterPro" id="IPR013094">
    <property type="entry name" value="AB_hydrolase_3"/>
</dbReference>
<dbReference type="PANTHER" id="PTHR48081">
    <property type="entry name" value="AB HYDROLASE SUPERFAMILY PROTEIN C4A8.06C"/>
    <property type="match status" value="1"/>
</dbReference>
<evidence type="ECO:0000259" key="5">
    <source>
        <dbReference type="Pfam" id="PF07859"/>
    </source>
</evidence>
<dbReference type="Proteomes" id="UP000700596">
    <property type="component" value="Unassembled WGS sequence"/>
</dbReference>
<sequence length="515" mass="56874">MEASTPALLKFLIPKTPFILKTALAHTLSLSDTSSKWDLRTELTIRILRHILGPDSPTSTITKQQRLTTKDPGVKGPVWVSKVKCDLSPEDNDAGLRDAVFNAIVELNVPSDREGNEKEILFNTNCTPQPLEAEWHGYRANVTPSTPEPANMSETEKYASLIKETTSKVTILYFHGGAMFLLDPSTYRDKTSRLAKDTGGRVYSVRYRLAPQNPFPAALLDAFHAYLTLLYPPPDAPHTAIPASEIVFAGDSAGGNLCTALLQLLLQLNRSSYFAQNPLTFHTHKIDHPIPLPAALALVSPWLDVTRSLPSVESFAHFDYLPSPSQTHGIKIPSCPAWPSPPPRADLYCETAALCHPLVSPIAARDWTGSPPVFFSVGQEMLRDEGAVLAQRLHAQNVPVLWREFEAAPHVFAYMLEHFPGTAIHFKDFEEFCRGVVEGEEGRKGVKSSAQFISGKTVERRAVRFEELTELGDDEVSRLMGEGKKRLGEKFERERSGVSGVGREGEGSAEVRPML</sequence>
<gene>
    <name evidence="6" type="ORF">B0J11DRAFT_610719</name>
</gene>
<dbReference type="InterPro" id="IPR050300">
    <property type="entry name" value="GDXG_lipolytic_enzyme"/>
</dbReference>
<evidence type="ECO:0000256" key="4">
    <source>
        <dbReference type="SAM" id="MobiDB-lite"/>
    </source>
</evidence>
<name>A0A9P9J253_9PLEO</name>
<keyword evidence="7" id="KW-1185">Reference proteome</keyword>
<evidence type="ECO:0000256" key="1">
    <source>
        <dbReference type="ARBA" id="ARBA00010515"/>
    </source>
</evidence>
<dbReference type="InterPro" id="IPR029058">
    <property type="entry name" value="AB_hydrolase_fold"/>
</dbReference>
<organism evidence="6 7">
    <name type="scientific">Dendryphion nanum</name>
    <dbReference type="NCBI Taxonomy" id="256645"/>
    <lineage>
        <taxon>Eukaryota</taxon>
        <taxon>Fungi</taxon>
        <taxon>Dikarya</taxon>
        <taxon>Ascomycota</taxon>
        <taxon>Pezizomycotina</taxon>
        <taxon>Dothideomycetes</taxon>
        <taxon>Pleosporomycetidae</taxon>
        <taxon>Pleosporales</taxon>
        <taxon>Torulaceae</taxon>
        <taxon>Dendryphion</taxon>
    </lineage>
</organism>
<dbReference type="OrthoDB" id="5354320at2759"/>
<keyword evidence="2" id="KW-0378">Hydrolase</keyword>
<evidence type="ECO:0000313" key="6">
    <source>
        <dbReference type="EMBL" id="KAH7139340.1"/>
    </source>
</evidence>
<dbReference type="PANTHER" id="PTHR48081:SF25">
    <property type="entry name" value="PUTATIVE (AFU_ORTHOLOGUE AFUA_3G11560)-RELATED"/>
    <property type="match status" value="1"/>
</dbReference>
<evidence type="ECO:0000256" key="3">
    <source>
        <dbReference type="PROSITE-ProRule" id="PRU10038"/>
    </source>
</evidence>
<dbReference type="AlphaFoldDB" id="A0A9P9J253"/>
<dbReference type="InterPro" id="IPR033140">
    <property type="entry name" value="Lipase_GDXG_put_SER_AS"/>
</dbReference>
<dbReference type="Pfam" id="PF07859">
    <property type="entry name" value="Abhydrolase_3"/>
    <property type="match status" value="1"/>
</dbReference>
<dbReference type="EMBL" id="JAGMWT010000001">
    <property type="protein sequence ID" value="KAH7139340.1"/>
    <property type="molecule type" value="Genomic_DNA"/>
</dbReference>
<feature type="active site" evidence="3">
    <location>
        <position position="252"/>
    </location>
</feature>
<reference evidence="6" key="1">
    <citation type="journal article" date="2021" name="Nat. Commun.">
        <title>Genetic determinants of endophytism in the Arabidopsis root mycobiome.</title>
        <authorList>
            <person name="Mesny F."/>
            <person name="Miyauchi S."/>
            <person name="Thiergart T."/>
            <person name="Pickel B."/>
            <person name="Atanasova L."/>
            <person name="Karlsson M."/>
            <person name="Huettel B."/>
            <person name="Barry K.W."/>
            <person name="Haridas S."/>
            <person name="Chen C."/>
            <person name="Bauer D."/>
            <person name="Andreopoulos W."/>
            <person name="Pangilinan J."/>
            <person name="LaButti K."/>
            <person name="Riley R."/>
            <person name="Lipzen A."/>
            <person name="Clum A."/>
            <person name="Drula E."/>
            <person name="Henrissat B."/>
            <person name="Kohler A."/>
            <person name="Grigoriev I.V."/>
            <person name="Martin F.M."/>
            <person name="Hacquard S."/>
        </authorList>
    </citation>
    <scope>NUCLEOTIDE SEQUENCE</scope>
    <source>
        <strain evidence="6">MPI-CAGE-CH-0243</strain>
    </source>
</reference>
<feature type="region of interest" description="Disordered" evidence="4">
    <location>
        <begin position="490"/>
        <end position="515"/>
    </location>
</feature>